<keyword evidence="12" id="KW-1185">Reference proteome</keyword>
<keyword evidence="2 8" id="KW-0808">Transferase</keyword>
<accession>A0A9X2XB48</accession>
<dbReference type="NCBIfam" id="TIGR00938">
    <property type="entry name" value="thrB_alt"/>
    <property type="match status" value="1"/>
</dbReference>
<evidence type="ECO:0000259" key="10">
    <source>
        <dbReference type="Pfam" id="PF01636"/>
    </source>
</evidence>
<feature type="domain" description="Aminoglycoside phosphotransferase" evidence="10">
    <location>
        <begin position="27"/>
        <end position="257"/>
    </location>
</feature>
<evidence type="ECO:0000256" key="1">
    <source>
        <dbReference type="ARBA" id="ARBA00022605"/>
    </source>
</evidence>
<dbReference type="InterPro" id="IPR011009">
    <property type="entry name" value="Kinase-like_dom_sf"/>
</dbReference>
<comment type="caution">
    <text evidence="11">The sequence shown here is derived from an EMBL/GenBank/DDBJ whole genome shotgun (WGS) entry which is preliminary data.</text>
</comment>
<dbReference type="Proteomes" id="UP001149009">
    <property type="component" value="Unassembled WGS sequence"/>
</dbReference>
<evidence type="ECO:0000256" key="2">
    <source>
        <dbReference type="ARBA" id="ARBA00022679"/>
    </source>
</evidence>
<dbReference type="AlphaFoldDB" id="A0A9X2XB48"/>
<dbReference type="PANTHER" id="PTHR21064:SF6">
    <property type="entry name" value="AMINOGLYCOSIDE PHOSPHOTRANSFERASE DOMAIN-CONTAINING PROTEIN"/>
    <property type="match status" value="1"/>
</dbReference>
<evidence type="ECO:0000256" key="5">
    <source>
        <dbReference type="ARBA" id="ARBA00022777"/>
    </source>
</evidence>
<dbReference type="Pfam" id="PF01636">
    <property type="entry name" value="APH"/>
    <property type="match status" value="1"/>
</dbReference>
<dbReference type="GO" id="GO:0005524">
    <property type="term" value="F:ATP binding"/>
    <property type="evidence" value="ECO:0007669"/>
    <property type="project" value="UniProtKB-KW"/>
</dbReference>
<evidence type="ECO:0000256" key="8">
    <source>
        <dbReference type="HAMAP-Rule" id="MF_00301"/>
    </source>
</evidence>
<dbReference type="Gene3D" id="3.30.200.20">
    <property type="entry name" value="Phosphorylase Kinase, domain 1"/>
    <property type="match status" value="1"/>
</dbReference>
<keyword evidence="6 8" id="KW-0067">ATP-binding</keyword>
<dbReference type="EC" id="2.7.1.39" evidence="8 9"/>
<evidence type="ECO:0000256" key="6">
    <source>
        <dbReference type="ARBA" id="ARBA00022840"/>
    </source>
</evidence>
<dbReference type="GO" id="GO:0009088">
    <property type="term" value="P:threonine biosynthetic process"/>
    <property type="evidence" value="ECO:0007669"/>
    <property type="project" value="UniProtKB-UniRule"/>
</dbReference>
<evidence type="ECO:0000313" key="11">
    <source>
        <dbReference type="EMBL" id="MCT8991439.1"/>
    </source>
</evidence>
<dbReference type="SUPFAM" id="SSF56112">
    <property type="entry name" value="Protein kinase-like (PK-like)"/>
    <property type="match status" value="1"/>
</dbReference>
<reference evidence="11" key="1">
    <citation type="submission" date="2022-08" db="EMBL/GenBank/DDBJ databases">
        <title>Chelativorans sichuanense sp. nov., a paraffin oil-degrading bacterium isolated from a mixture of oil-based drill cuttings and paddy soil.</title>
        <authorList>
            <person name="Yu J."/>
            <person name="Liu H."/>
            <person name="Chen Q."/>
        </authorList>
    </citation>
    <scope>NUCLEOTIDE SEQUENCE</scope>
    <source>
        <strain evidence="11">SCAU 2101</strain>
    </source>
</reference>
<dbReference type="GO" id="GO:0004413">
    <property type="term" value="F:homoserine kinase activity"/>
    <property type="evidence" value="ECO:0007669"/>
    <property type="project" value="UniProtKB-UniRule"/>
</dbReference>
<protein>
    <recommendedName>
        <fullName evidence="8 9">Homoserine kinase</fullName>
        <shortName evidence="8">HK</shortName>
        <shortName evidence="8">HSK</shortName>
        <ecNumber evidence="8 9">2.7.1.39</ecNumber>
    </recommendedName>
</protein>
<evidence type="ECO:0000256" key="7">
    <source>
        <dbReference type="ARBA" id="ARBA00038240"/>
    </source>
</evidence>
<keyword evidence="5 8" id="KW-0418">Kinase</keyword>
<proteinExistence type="inferred from homology"/>
<name>A0A9X2XB48_9HYPH</name>
<organism evidence="11 12">
    <name type="scientific">Chelativorans petroleitrophicus</name>
    <dbReference type="NCBI Taxonomy" id="2975484"/>
    <lineage>
        <taxon>Bacteria</taxon>
        <taxon>Pseudomonadati</taxon>
        <taxon>Pseudomonadota</taxon>
        <taxon>Alphaproteobacteria</taxon>
        <taxon>Hyphomicrobiales</taxon>
        <taxon>Phyllobacteriaceae</taxon>
        <taxon>Chelativorans</taxon>
    </lineage>
</organism>
<evidence type="ECO:0000256" key="4">
    <source>
        <dbReference type="ARBA" id="ARBA00022741"/>
    </source>
</evidence>
<sequence length="322" mass="36148">MAVYTDVSEGELSAFLAQYEVGRLHSYKGIAEGTENSNYLLHTSTGSYILTLYERRVERADLPFFLGLMEHLARKGVSCPLPVHRRDGSMIGDLAGRPAALITFLEGMWMRRPTAQHCRAVGKALAELHRAAADFPLRRANALSPDGWRKLWDITRARADEVEPGLAREVEADFADIVRKWPTDLPAGIIHADLFPDNVFFLGGELSGIIDFYFACNDLLAYDIATCLNAWCFEKDVSYNLTKGSALLAGYQSVRPLEQREIEALPLLARGSALRFMLTRLHDWLTVSEGALVEKRDPMEYVRRMRFHRQIASPAEYGIGLA</sequence>
<keyword evidence="3 8" id="KW-0791">Threonine biosynthesis</keyword>
<dbReference type="CDD" id="cd05153">
    <property type="entry name" value="HomoserineK_II"/>
    <property type="match status" value="1"/>
</dbReference>
<gene>
    <name evidence="8" type="primary">thrB</name>
    <name evidence="11" type="ORF">NYR54_14230</name>
</gene>
<evidence type="ECO:0000256" key="3">
    <source>
        <dbReference type="ARBA" id="ARBA00022697"/>
    </source>
</evidence>
<dbReference type="InterPro" id="IPR005280">
    <property type="entry name" value="Homoserine_kinase_II"/>
</dbReference>
<evidence type="ECO:0000256" key="9">
    <source>
        <dbReference type="NCBIfam" id="TIGR00938"/>
    </source>
</evidence>
<dbReference type="EMBL" id="JAODNV010000015">
    <property type="protein sequence ID" value="MCT8991439.1"/>
    <property type="molecule type" value="Genomic_DNA"/>
</dbReference>
<dbReference type="Gene3D" id="3.90.1200.10">
    <property type="match status" value="1"/>
</dbReference>
<dbReference type="HAMAP" id="MF_00301">
    <property type="entry name" value="Homoser_kinase_2"/>
    <property type="match status" value="1"/>
</dbReference>
<dbReference type="InterPro" id="IPR002575">
    <property type="entry name" value="Aminoglycoside_PTrfase"/>
</dbReference>
<comment type="catalytic activity">
    <reaction evidence="8">
        <text>L-homoserine + ATP = O-phospho-L-homoserine + ADP + H(+)</text>
        <dbReference type="Rhea" id="RHEA:13985"/>
        <dbReference type="ChEBI" id="CHEBI:15378"/>
        <dbReference type="ChEBI" id="CHEBI:30616"/>
        <dbReference type="ChEBI" id="CHEBI:57476"/>
        <dbReference type="ChEBI" id="CHEBI:57590"/>
        <dbReference type="ChEBI" id="CHEBI:456216"/>
        <dbReference type="EC" id="2.7.1.39"/>
    </reaction>
</comment>
<comment type="similarity">
    <text evidence="7 8">Belongs to the pseudomonas-type ThrB family.</text>
</comment>
<dbReference type="PANTHER" id="PTHR21064">
    <property type="entry name" value="AMINOGLYCOSIDE PHOSPHOTRANSFERASE DOMAIN-CONTAINING PROTEIN-RELATED"/>
    <property type="match status" value="1"/>
</dbReference>
<dbReference type="InterPro" id="IPR050249">
    <property type="entry name" value="Pseudomonas-type_ThrB"/>
</dbReference>
<dbReference type="RefSeq" id="WP_261516360.1">
    <property type="nucleotide sequence ID" value="NZ_JAODNV010000015.1"/>
</dbReference>
<dbReference type="NCBIfam" id="NF003558">
    <property type="entry name" value="PRK05231.1"/>
    <property type="match status" value="1"/>
</dbReference>
<keyword evidence="1 8" id="KW-0028">Amino-acid biosynthesis</keyword>
<keyword evidence="4 8" id="KW-0547">Nucleotide-binding</keyword>
<comment type="pathway">
    <text evidence="8">Amino-acid biosynthesis; L-threonine biosynthesis; L-threonine from L-aspartate: step 4/5.</text>
</comment>
<evidence type="ECO:0000313" key="12">
    <source>
        <dbReference type="Proteomes" id="UP001149009"/>
    </source>
</evidence>